<keyword evidence="5" id="KW-0963">Cytoplasm</keyword>
<dbReference type="InterPro" id="IPR004130">
    <property type="entry name" value="Gpn"/>
</dbReference>
<comment type="subcellular location">
    <subcellularLocation>
        <location evidence="5">Cytoplasm</location>
    </subcellularLocation>
    <subcellularLocation>
        <location evidence="5">Nucleus</location>
    </subcellularLocation>
</comment>
<dbReference type="OrthoDB" id="243313at2759"/>
<dbReference type="RefSeq" id="XP_011131367.1">
    <property type="nucleotide sequence ID" value="XM_011133065.1"/>
</dbReference>
<evidence type="ECO:0000256" key="6">
    <source>
        <dbReference type="SAM" id="Phobius"/>
    </source>
</evidence>
<keyword evidence="6" id="KW-0812">Transmembrane</keyword>
<dbReference type="SUPFAM" id="SSF52540">
    <property type="entry name" value="P-loop containing nucleoside triphosphate hydrolases"/>
    <property type="match status" value="1"/>
</dbReference>
<evidence type="ECO:0000256" key="4">
    <source>
        <dbReference type="ARBA" id="ARBA00023134"/>
    </source>
</evidence>
<evidence type="ECO:0000256" key="1">
    <source>
        <dbReference type="ARBA" id="ARBA00005290"/>
    </source>
</evidence>
<evidence type="ECO:0000313" key="8">
    <source>
        <dbReference type="Proteomes" id="UP000019763"/>
    </source>
</evidence>
<dbReference type="InterPro" id="IPR030230">
    <property type="entry name" value="Gpn1/Npa3/XAB1"/>
</dbReference>
<dbReference type="PANTHER" id="PTHR21231">
    <property type="entry name" value="XPA-BINDING PROTEIN 1-RELATED"/>
    <property type="match status" value="1"/>
</dbReference>
<evidence type="ECO:0000256" key="2">
    <source>
        <dbReference type="ARBA" id="ARBA00022741"/>
    </source>
</evidence>
<evidence type="ECO:0000256" key="3">
    <source>
        <dbReference type="ARBA" id="ARBA00022801"/>
    </source>
</evidence>
<dbReference type="eggNOG" id="KOG1532">
    <property type="taxonomic scope" value="Eukaryota"/>
</dbReference>
<protein>
    <recommendedName>
        <fullName evidence="5">GPN-loop GTPase</fullName>
        <ecNumber evidence="5">3.6.5.-</ecNumber>
    </recommendedName>
</protein>
<dbReference type="GO" id="GO:0005737">
    <property type="term" value="C:cytoplasm"/>
    <property type="evidence" value="ECO:0007669"/>
    <property type="project" value="UniProtKB-SubCell"/>
</dbReference>
<dbReference type="PANTHER" id="PTHR21231:SF8">
    <property type="entry name" value="GPN-LOOP GTPASE 1"/>
    <property type="match status" value="1"/>
</dbReference>
<keyword evidence="6" id="KW-1133">Transmembrane helix</keyword>
<dbReference type="Gene3D" id="3.40.50.300">
    <property type="entry name" value="P-loop containing nucleotide triphosphate hydrolases"/>
    <property type="match status" value="1"/>
</dbReference>
<dbReference type="CDD" id="cd17870">
    <property type="entry name" value="GPN1"/>
    <property type="match status" value="1"/>
</dbReference>
<dbReference type="EC" id="3.6.5.-" evidence="5"/>
<dbReference type="VEuPathDB" id="CryptoDB:GNI_106120"/>
<name>A0A023B3W0_GRENI</name>
<evidence type="ECO:0000313" key="7">
    <source>
        <dbReference type="EMBL" id="EZG56048.1"/>
    </source>
</evidence>
<evidence type="ECO:0000256" key="5">
    <source>
        <dbReference type="RuleBase" id="RU365059"/>
    </source>
</evidence>
<dbReference type="Pfam" id="PF03029">
    <property type="entry name" value="ATP_bind_1"/>
    <property type="match status" value="1"/>
</dbReference>
<comment type="subunit">
    <text evidence="5">Binds to RNA polymerase II.</text>
</comment>
<comment type="similarity">
    <text evidence="1 5">Belongs to the GPN-loop GTPase family.</text>
</comment>
<dbReference type="EMBL" id="AFNH02000790">
    <property type="protein sequence ID" value="EZG56048.1"/>
    <property type="molecule type" value="Genomic_DNA"/>
</dbReference>
<dbReference type="GO" id="GO:0005525">
    <property type="term" value="F:GTP binding"/>
    <property type="evidence" value="ECO:0007669"/>
    <property type="project" value="UniProtKB-KW"/>
</dbReference>
<dbReference type="GO" id="GO:0003924">
    <property type="term" value="F:GTPase activity"/>
    <property type="evidence" value="ECO:0007669"/>
    <property type="project" value="InterPro"/>
</dbReference>
<keyword evidence="8" id="KW-1185">Reference proteome</keyword>
<gene>
    <name evidence="7" type="ORF">GNI_106120</name>
</gene>
<feature type="transmembrane region" description="Helical" evidence="6">
    <location>
        <begin position="14"/>
        <end position="37"/>
    </location>
</feature>
<organism evidence="7 8">
    <name type="scientific">Gregarina niphandrodes</name>
    <name type="common">Septate eugregarine</name>
    <dbReference type="NCBI Taxonomy" id="110365"/>
    <lineage>
        <taxon>Eukaryota</taxon>
        <taxon>Sar</taxon>
        <taxon>Alveolata</taxon>
        <taxon>Apicomplexa</taxon>
        <taxon>Conoidasida</taxon>
        <taxon>Gregarinasina</taxon>
        <taxon>Eugregarinorida</taxon>
        <taxon>Gregarinidae</taxon>
        <taxon>Gregarina</taxon>
    </lineage>
</organism>
<keyword evidence="2 5" id="KW-0547">Nucleotide-binding</keyword>
<dbReference type="Proteomes" id="UP000019763">
    <property type="component" value="Unassembled WGS sequence"/>
</dbReference>
<comment type="function">
    <text evidence="5">Small GTPase required for proper nuclear import of RNA polymerase II (RNAPII). May act at an RNAP assembly step prior to nuclear import.</text>
</comment>
<proteinExistence type="inferred from homology"/>
<dbReference type="OMA" id="HEVCLEW"/>
<dbReference type="AlphaFoldDB" id="A0A023B3W0"/>
<keyword evidence="4 5" id="KW-0342">GTP-binding</keyword>
<dbReference type="GeneID" id="22913787"/>
<reference evidence="7" key="1">
    <citation type="submission" date="2013-12" db="EMBL/GenBank/DDBJ databases">
        <authorList>
            <person name="Omoto C.K."/>
            <person name="Sibley D."/>
            <person name="Venepally P."/>
            <person name="Hadjithomas M."/>
            <person name="Karamycheva S."/>
            <person name="Brunk B."/>
            <person name="Roos D."/>
            <person name="Caler E."/>
            <person name="Lorenzi H."/>
        </authorList>
    </citation>
    <scope>NUCLEOTIDE SEQUENCE</scope>
</reference>
<dbReference type="InterPro" id="IPR027417">
    <property type="entry name" value="P-loop_NTPase"/>
</dbReference>
<keyword evidence="3 5" id="KW-0378">Hydrolase</keyword>
<sequence length="305" mass="33977">MSDSLPLENEHRPVAIVVIGMAGAGKSTFVSALYTYLATVAKKRVYCINIDPAVDNVNFPCNIDIRDTVNYREVMKEYGLGPNGAILTSLNLFATRFDGVLNLLERRMLELDYVLIDTPGQIEVFNWSASGTIILDTLALVVPATLVYLVDSVRCQRPTTLMSSLLYASSLTLKSKLPCLNVFTKTDLASSKPLEDMIQDYAAFCDAAEQEDTYAASMAKSCCLALSPFYTTIPRTAVAINGETRTLTGFERCTELIQDLKKEYFSDYLPWIKKKREDVEKKKVQDAKEQLSKFDAECDDDSDAE</sequence>
<accession>A0A023B3W0</accession>
<keyword evidence="6" id="KW-0472">Membrane</keyword>
<comment type="caution">
    <text evidence="7">The sequence shown here is derived from an EMBL/GenBank/DDBJ whole genome shotgun (WGS) entry which is preliminary data.</text>
</comment>
<dbReference type="GO" id="GO:0005634">
    <property type="term" value="C:nucleus"/>
    <property type="evidence" value="ECO:0007669"/>
    <property type="project" value="UniProtKB-SubCell"/>
</dbReference>